<evidence type="ECO:0000259" key="5">
    <source>
        <dbReference type="PROSITE" id="PS51913"/>
    </source>
</evidence>
<dbReference type="SUPFAM" id="SSF55874">
    <property type="entry name" value="ATPase domain of HSP90 chaperone/DNA topoisomerase II/histidine kinase"/>
    <property type="match status" value="1"/>
</dbReference>
<dbReference type="SUPFAM" id="SSF116734">
    <property type="entry name" value="DNA methylase specificity domain"/>
    <property type="match status" value="1"/>
</dbReference>
<dbReference type="eggNOG" id="COG0642">
    <property type="taxonomic scope" value="Bacteria"/>
</dbReference>
<keyword evidence="2" id="KW-0680">Restriction system</keyword>
<dbReference type="GO" id="GO:0006355">
    <property type="term" value="P:regulation of DNA-templated transcription"/>
    <property type="evidence" value="ECO:0007669"/>
    <property type="project" value="InterPro"/>
</dbReference>
<dbReference type="PROSITE" id="PS51913">
    <property type="entry name" value="HTH_HARE"/>
    <property type="match status" value="1"/>
</dbReference>
<keyword evidence="6" id="KW-0808">Transferase</keyword>
<gene>
    <name evidence="6" type="ordered locus">Fluta_1695</name>
</gene>
<evidence type="ECO:0000256" key="2">
    <source>
        <dbReference type="ARBA" id="ARBA00022747"/>
    </source>
</evidence>
<dbReference type="Gene3D" id="3.30.565.10">
    <property type="entry name" value="Histidine kinase-like ATPase, C-terminal domain"/>
    <property type="match status" value="1"/>
</dbReference>
<evidence type="ECO:0000313" key="7">
    <source>
        <dbReference type="Proteomes" id="UP000007463"/>
    </source>
</evidence>
<keyword evidence="6" id="KW-0489">Methyltransferase</keyword>
<dbReference type="Pfam" id="PF02384">
    <property type="entry name" value="N6_Mtase"/>
    <property type="match status" value="1"/>
</dbReference>
<reference evidence="7" key="2">
    <citation type="submission" date="2011-02" db="EMBL/GenBank/DDBJ databases">
        <title>The complete genome of Fluviicola taffensis DSM 16823.</title>
        <authorList>
            <consortium name="US DOE Joint Genome Institute (JGI-PGF)"/>
            <person name="Lucas S."/>
            <person name="Copeland A."/>
            <person name="Lapidus A."/>
            <person name="Bruce D."/>
            <person name="Goodwin L."/>
            <person name="Pitluck S."/>
            <person name="Kyrpides N."/>
            <person name="Mavromatis K."/>
            <person name="Ivanova N."/>
            <person name="Mikhailova N."/>
            <person name="Pagani I."/>
            <person name="Chertkov O."/>
            <person name="Detter J.C."/>
            <person name="Han C."/>
            <person name="Tapia R."/>
            <person name="Land M."/>
            <person name="Hauser L."/>
            <person name="Markowitz V."/>
            <person name="Cheng J.-F."/>
            <person name="Hugenholtz P."/>
            <person name="Woyke T."/>
            <person name="Wu D."/>
            <person name="Tindall B."/>
            <person name="Pomrenke H.G."/>
            <person name="Brambilla E."/>
            <person name="Klenk H.-P."/>
            <person name="Eisen J.A."/>
        </authorList>
    </citation>
    <scope>NUCLEOTIDE SEQUENCE [LARGE SCALE GENOMIC DNA]</scope>
    <source>
        <strain evidence="7">DSM 16823 / RW262 / RW262</strain>
    </source>
</reference>
<dbReference type="STRING" id="755732.Fluta_1695"/>
<dbReference type="KEGG" id="fte:Fluta_1695"/>
<proteinExistence type="inferred from homology"/>
<dbReference type="InterPro" id="IPR036890">
    <property type="entry name" value="HATPase_C_sf"/>
</dbReference>
<dbReference type="HOGENOM" id="CLU_330859_0_0_10"/>
<dbReference type="AlphaFoldDB" id="F2IGS0"/>
<dbReference type="OrthoDB" id="9814572at2"/>
<keyword evidence="4" id="KW-0804">Transcription</keyword>
<keyword evidence="7" id="KW-1185">Reference proteome</keyword>
<dbReference type="EMBL" id="CP002542">
    <property type="protein sequence ID" value="AEA43687.1"/>
    <property type="molecule type" value="Genomic_DNA"/>
</dbReference>
<dbReference type="SUPFAM" id="SSF53335">
    <property type="entry name" value="S-adenosyl-L-methionine-dependent methyltransferases"/>
    <property type="match status" value="1"/>
</dbReference>
<dbReference type="InterPro" id="IPR003356">
    <property type="entry name" value="DNA_methylase_A-5"/>
</dbReference>
<evidence type="ECO:0000256" key="1">
    <source>
        <dbReference type="ARBA" id="ARBA00006594"/>
    </source>
</evidence>
<dbReference type="InterPro" id="IPR029063">
    <property type="entry name" value="SAM-dependent_MTases_sf"/>
</dbReference>
<dbReference type="RefSeq" id="WP_013686458.1">
    <property type="nucleotide sequence ID" value="NC_015321.1"/>
</dbReference>
<evidence type="ECO:0000256" key="3">
    <source>
        <dbReference type="ARBA" id="ARBA00023125"/>
    </source>
</evidence>
<accession>F2IGS0</accession>
<dbReference type="GO" id="GO:0009307">
    <property type="term" value="P:DNA restriction-modification system"/>
    <property type="evidence" value="ECO:0007669"/>
    <property type="project" value="UniProtKB-KW"/>
</dbReference>
<dbReference type="GO" id="GO:0003677">
    <property type="term" value="F:DNA binding"/>
    <property type="evidence" value="ECO:0007669"/>
    <property type="project" value="UniProtKB-KW"/>
</dbReference>
<dbReference type="InterPro" id="IPR007759">
    <property type="entry name" value="Asxl_HARE-HTH"/>
</dbReference>
<dbReference type="GO" id="GO:0008170">
    <property type="term" value="F:N-methyltransferase activity"/>
    <property type="evidence" value="ECO:0007669"/>
    <property type="project" value="InterPro"/>
</dbReference>
<evidence type="ECO:0000313" key="6">
    <source>
        <dbReference type="EMBL" id="AEA43687.1"/>
    </source>
</evidence>
<dbReference type="eggNOG" id="COG0286">
    <property type="taxonomic scope" value="Bacteria"/>
</dbReference>
<reference evidence="6 7" key="1">
    <citation type="journal article" date="2011" name="Stand. Genomic Sci.">
        <title>Complete genome sequence of the gliding freshwater bacterium Fluviicola taffensis type strain (RW262).</title>
        <authorList>
            <person name="Woyke T."/>
            <person name="Chertkov O."/>
            <person name="Lapidus A."/>
            <person name="Nolan M."/>
            <person name="Lucas S."/>
            <person name="Del Rio T.G."/>
            <person name="Tice H."/>
            <person name="Cheng J.F."/>
            <person name="Tapia R."/>
            <person name="Han C."/>
            <person name="Goodwin L."/>
            <person name="Pitluck S."/>
            <person name="Liolios K."/>
            <person name="Pagani I."/>
            <person name="Ivanova N."/>
            <person name="Huntemann M."/>
            <person name="Mavromatis K."/>
            <person name="Mikhailova N."/>
            <person name="Pati A."/>
            <person name="Chen A."/>
            <person name="Palaniappan K."/>
            <person name="Land M."/>
            <person name="Hauser L."/>
            <person name="Brambilla E.M."/>
            <person name="Rohde M."/>
            <person name="Mwirichia R."/>
            <person name="Sikorski J."/>
            <person name="Tindall B.J."/>
            <person name="Goker M."/>
            <person name="Bristow J."/>
            <person name="Eisen J.A."/>
            <person name="Markowitz V."/>
            <person name="Hugenholtz P."/>
            <person name="Klenk H.P."/>
            <person name="Kyrpides N.C."/>
        </authorList>
    </citation>
    <scope>NUCLEOTIDE SEQUENCE [LARGE SCALE GENOMIC DNA]</scope>
    <source>
        <strain evidence="7">DSM 16823 / RW262 / RW262</strain>
    </source>
</reference>
<dbReference type="Pfam" id="PF05066">
    <property type="entry name" value="HARE-HTH"/>
    <property type="match status" value="1"/>
</dbReference>
<dbReference type="Gene3D" id="3.90.220.20">
    <property type="entry name" value="DNA methylase specificity domains"/>
    <property type="match status" value="1"/>
</dbReference>
<feature type="domain" description="HTH HARE-type" evidence="5">
    <location>
        <begin position="1"/>
        <end position="69"/>
    </location>
</feature>
<comment type="similarity">
    <text evidence="1">Belongs to the N(4)/N(6)-methyltransferase family.</text>
</comment>
<dbReference type="InterPro" id="IPR044946">
    <property type="entry name" value="Restrct_endonuc_typeI_TRD_sf"/>
</dbReference>
<organism evidence="6 7">
    <name type="scientific">Fluviicola taffensis (strain DSM 16823 / NCIMB 13979 / RW262)</name>
    <dbReference type="NCBI Taxonomy" id="755732"/>
    <lineage>
        <taxon>Bacteria</taxon>
        <taxon>Pseudomonadati</taxon>
        <taxon>Bacteroidota</taxon>
        <taxon>Flavobacteriia</taxon>
        <taxon>Flavobacteriales</taxon>
        <taxon>Crocinitomicaceae</taxon>
        <taxon>Fluviicola</taxon>
    </lineage>
</organism>
<evidence type="ECO:0000256" key="4">
    <source>
        <dbReference type="ARBA" id="ARBA00023163"/>
    </source>
</evidence>
<dbReference type="Proteomes" id="UP000007463">
    <property type="component" value="Chromosome"/>
</dbReference>
<keyword evidence="3" id="KW-0238">DNA-binding</keyword>
<name>F2IGS0_FLUTR</name>
<protein>
    <submittedName>
        <fullName evidence="6">N-6 DNA methylase</fullName>
    </submittedName>
</protein>
<dbReference type="Gene3D" id="3.40.50.150">
    <property type="entry name" value="Vaccinia Virus protein VP39"/>
    <property type="match status" value="1"/>
</dbReference>
<dbReference type="GO" id="GO:0032259">
    <property type="term" value="P:methylation"/>
    <property type="evidence" value="ECO:0007669"/>
    <property type="project" value="UniProtKB-KW"/>
</dbReference>
<dbReference type="eggNOG" id="COG0732">
    <property type="taxonomic scope" value="Bacteria"/>
</dbReference>
<sequence>MTLHEAIEQVLIEKKRKLTAKELAYIINDRQLYKRQDNFPVTASQITSRISNYESLFIFKGGLISLKGFNQVDLYEAEIQQDLLVLLENARILSAGANKVKLFSFILSAVINIDKNNGSTGTLAEFMDTVVAESGFGKYDDLFQEDFFEAFIKVAFSIQRYPNRNRILQKLAYWLNPFQNSSGLYILPEYLCSIIGGLDIYSEKLILRTNQNMLNNYKLNIFENNLNAAYLHSFAMQWANDDIVKQNNLLLEAATGSFESFKDDNQPTRAVGIFTPPWGVFNKDSEWSSNFVFIMNELEGREKILLNKAVLIVPEGANYSGGKDLNARKYLTERNYIDSVVTLPFSSPGIAIKSISIIVFDFNKKSEEVLFADFNQMENFDIEQNWNQIVTVINDKQNLHQVSKKVNYQELQYSEYSWAPTRYIFDAQSLPLKENHEAVLLDSLLLQIKKGFNIDRKKLYEGGEIKYLKTSDLSQNDIYLQLNENILGIDADEFEKPIEAYRDSIVVSFVGSQLKPTLVPENELIVFNHNLAILQLNTALVLPEFLALELKEDYIETQLLEKRTGTTIPFLTIKGFCSLFVQIPSLAIQKDILLQRNRQRNSEAHPVNNQNADLSKVILHSYLGIIKHTMKQPLATLSSDIKSIGNYLRKKEEENKLNLQEFVVDLLPGEKESENDQSRVVKTLERLTRAIEDAHWRFEQSEMLLKIETSEINLKKEDVKQEIGEQIKNYTDIKFALKGKSQSVFLDKHLWAILIDNLIDNARKHGFVGQSNPKVLFEFSTQKTIDDTEVLIISYFNNGTPLPSNFNIDKFISNGVSTNKEAGDGFGGYLINNILKKHNGRIEVIPSKELLQNEYNVCFKIYLNAI</sequence>